<dbReference type="InterPro" id="IPR003172">
    <property type="entry name" value="ML_dom"/>
</dbReference>
<evidence type="ECO:0000256" key="1">
    <source>
        <dbReference type="SAM" id="SignalP"/>
    </source>
</evidence>
<gene>
    <name evidence="3" type="ORF">P879_08912</name>
</gene>
<dbReference type="OrthoDB" id="4937502at2759"/>
<comment type="caution">
    <text evidence="3">The sequence shown here is derived from an EMBL/GenBank/DDBJ whole genome shotgun (WGS) entry which is preliminary data.</text>
</comment>
<dbReference type="AlphaFoldDB" id="A0A8T0DJF3"/>
<organism evidence="3 4">
    <name type="scientific">Paragonimus westermani</name>
    <dbReference type="NCBI Taxonomy" id="34504"/>
    <lineage>
        <taxon>Eukaryota</taxon>
        <taxon>Metazoa</taxon>
        <taxon>Spiralia</taxon>
        <taxon>Lophotrochozoa</taxon>
        <taxon>Platyhelminthes</taxon>
        <taxon>Trematoda</taxon>
        <taxon>Digenea</taxon>
        <taxon>Plagiorchiida</taxon>
        <taxon>Troglotremata</taxon>
        <taxon>Troglotrematidae</taxon>
        <taxon>Paragonimus</taxon>
    </lineage>
</organism>
<sequence length="149" mass="17093">MFSAIVLFFLTTSFLVGAQTQFKECSKVPIVKKVQVNSCTEDKCVMFNREPVNLSISFLPTRTINHAQSRACAERPDKPKQCIVFPRFDVCPIGEKNCGIQKGENYTYQFSRTFPGLELDSSMRWELYDDMNEMFVCVSIPFQLTTYSP</sequence>
<dbReference type="Gene3D" id="2.60.40.770">
    <property type="match status" value="1"/>
</dbReference>
<dbReference type="EMBL" id="JTDF01003202">
    <property type="protein sequence ID" value="KAF8567995.1"/>
    <property type="molecule type" value="Genomic_DNA"/>
</dbReference>
<dbReference type="InterPro" id="IPR014756">
    <property type="entry name" value="Ig_E-set"/>
</dbReference>
<evidence type="ECO:0000313" key="4">
    <source>
        <dbReference type="Proteomes" id="UP000699462"/>
    </source>
</evidence>
<accession>A0A8T0DJF3</accession>
<dbReference type="Pfam" id="PF02221">
    <property type="entry name" value="E1_DerP2_DerF2"/>
    <property type="match status" value="1"/>
</dbReference>
<feature type="domain" description="MD-2-related lipid-recognition" evidence="2">
    <location>
        <begin position="22"/>
        <end position="142"/>
    </location>
</feature>
<dbReference type="SUPFAM" id="SSF81296">
    <property type="entry name" value="E set domains"/>
    <property type="match status" value="1"/>
</dbReference>
<reference evidence="3 4" key="1">
    <citation type="submission" date="2019-07" db="EMBL/GenBank/DDBJ databases">
        <title>Annotation for the trematode Paragonimus westermani.</title>
        <authorList>
            <person name="Choi Y.-J."/>
        </authorList>
    </citation>
    <scope>NUCLEOTIDE SEQUENCE [LARGE SCALE GENOMIC DNA]</scope>
    <source>
        <strain evidence="3">180907_Pwestermani</strain>
    </source>
</reference>
<evidence type="ECO:0000259" key="2">
    <source>
        <dbReference type="SMART" id="SM00737"/>
    </source>
</evidence>
<dbReference type="Proteomes" id="UP000699462">
    <property type="component" value="Unassembled WGS sequence"/>
</dbReference>
<dbReference type="SMART" id="SM00737">
    <property type="entry name" value="ML"/>
    <property type="match status" value="1"/>
</dbReference>
<protein>
    <recommendedName>
        <fullName evidence="2">MD-2-related lipid-recognition domain-containing protein</fullName>
    </recommendedName>
</protein>
<feature type="chain" id="PRO_5035875367" description="MD-2-related lipid-recognition domain-containing protein" evidence="1">
    <location>
        <begin position="19"/>
        <end position="149"/>
    </location>
</feature>
<name>A0A8T0DJF3_9TREM</name>
<feature type="signal peptide" evidence="1">
    <location>
        <begin position="1"/>
        <end position="18"/>
    </location>
</feature>
<keyword evidence="1" id="KW-0732">Signal</keyword>
<proteinExistence type="predicted"/>
<evidence type="ECO:0000313" key="3">
    <source>
        <dbReference type="EMBL" id="KAF8567995.1"/>
    </source>
</evidence>
<keyword evidence="4" id="KW-1185">Reference proteome</keyword>